<dbReference type="PANTHER" id="PTHR20932">
    <property type="entry name" value="LYSM AND PUTATIVE PEPTIDOGLYCAN-BINDING DOMAIN-CONTAINING PROTEIN"/>
    <property type="match status" value="1"/>
</dbReference>
<dbReference type="InterPro" id="IPR045030">
    <property type="entry name" value="LYSM1-4"/>
</dbReference>
<evidence type="ECO:0000313" key="4">
    <source>
        <dbReference type="Proteomes" id="UP001497444"/>
    </source>
</evidence>
<proteinExistence type="predicted"/>
<feature type="domain" description="LysM" evidence="2">
    <location>
        <begin position="28"/>
        <end position="72"/>
    </location>
</feature>
<evidence type="ECO:0000256" key="1">
    <source>
        <dbReference type="SAM" id="MobiDB-lite"/>
    </source>
</evidence>
<dbReference type="PROSITE" id="PS51782">
    <property type="entry name" value="LYSM"/>
    <property type="match status" value="1"/>
</dbReference>
<dbReference type="InterPro" id="IPR018392">
    <property type="entry name" value="LysM"/>
</dbReference>
<accession>A0ABP0XHM9</accession>
<keyword evidence="4" id="KW-1185">Reference proteome</keyword>
<protein>
    <recommendedName>
        <fullName evidence="2">LysM domain-containing protein</fullName>
    </recommendedName>
</protein>
<dbReference type="PANTHER" id="PTHR20932:SF36">
    <property type="entry name" value="OS03G0110600 PROTEIN"/>
    <property type="match status" value="1"/>
</dbReference>
<dbReference type="Proteomes" id="UP001497444">
    <property type="component" value="Chromosome 9"/>
</dbReference>
<evidence type="ECO:0000259" key="2">
    <source>
        <dbReference type="PROSITE" id="PS51782"/>
    </source>
</evidence>
<gene>
    <name evidence="3" type="ORF">CSSPJE1EN1_LOCUS24127</name>
</gene>
<reference evidence="3" key="1">
    <citation type="submission" date="2024-02" db="EMBL/GenBank/DDBJ databases">
        <authorList>
            <consortium name="ELIXIR-Norway"/>
            <consortium name="Elixir Norway"/>
        </authorList>
    </citation>
    <scope>NUCLEOTIDE SEQUENCE</scope>
</reference>
<evidence type="ECO:0000313" key="3">
    <source>
        <dbReference type="EMBL" id="CAK9278649.1"/>
    </source>
</evidence>
<feature type="compositionally biased region" description="Low complexity" evidence="1">
    <location>
        <begin position="8"/>
        <end position="24"/>
    </location>
</feature>
<dbReference type="Gene3D" id="3.10.350.10">
    <property type="entry name" value="LysM domain"/>
    <property type="match status" value="1"/>
</dbReference>
<dbReference type="EMBL" id="OZ020104">
    <property type="protein sequence ID" value="CAK9278649.1"/>
    <property type="molecule type" value="Genomic_DNA"/>
</dbReference>
<name>A0ABP0XHM9_9BRYO</name>
<organism evidence="3 4">
    <name type="scientific">Sphagnum jensenii</name>
    <dbReference type="NCBI Taxonomy" id="128206"/>
    <lineage>
        <taxon>Eukaryota</taxon>
        <taxon>Viridiplantae</taxon>
        <taxon>Streptophyta</taxon>
        <taxon>Embryophyta</taxon>
        <taxon>Bryophyta</taxon>
        <taxon>Sphagnophytina</taxon>
        <taxon>Sphagnopsida</taxon>
        <taxon>Sphagnales</taxon>
        <taxon>Sphagnaceae</taxon>
        <taxon>Sphagnum</taxon>
    </lineage>
</organism>
<feature type="region of interest" description="Disordered" evidence="1">
    <location>
        <begin position="1"/>
        <end position="24"/>
    </location>
</feature>
<dbReference type="InterPro" id="IPR036779">
    <property type="entry name" value="LysM_dom_sf"/>
</dbReference>
<sequence length="173" mass="19127">MAAQLSPSSNIDDATSNSSSSSSSIGYMEHTASKLNTLSRVAIKYGVEVIDIKRLIALTTDFQMYALKTLWIPLQGKHSPSTAAHKNSYGFTRYVSSSVDRGLQYLASGSHSTSNNGIRYRYSEKKAPTSAMGLLRRYYGLASMTRAGSEGTEMDVYKIDFEFLYEDQPLCLM</sequence>